<keyword evidence="2" id="KW-0547">Nucleotide-binding</keyword>
<dbReference type="InterPro" id="IPR014729">
    <property type="entry name" value="Rossmann-like_a/b/a_fold"/>
</dbReference>
<dbReference type="Gene3D" id="3.40.50.620">
    <property type="entry name" value="HUPs"/>
    <property type="match status" value="1"/>
</dbReference>
<feature type="compositionally biased region" description="Basic and acidic residues" evidence="6">
    <location>
        <begin position="1"/>
        <end position="20"/>
    </location>
</feature>
<evidence type="ECO:0000313" key="8">
    <source>
        <dbReference type="EMBL" id="GAG12080.1"/>
    </source>
</evidence>
<protein>
    <recommendedName>
        <fullName evidence="7">Glutamyl/glutaminyl-tRNA synthetase class Ib catalytic domain-containing protein</fullName>
    </recommendedName>
</protein>
<feature type="domain" description="Glutamyl/glutaminyl-tRNA synthetase class Ib catalytic" evidence="7">
    <location>
        <begin position="46"/>
        <end position="81"/>
    </location>
</feature>
<evidence type="ECO:0000256" key="5">
    <source>
        <dbReference type="ARBA" id="ARBA00023146"/>
    </source>
</evidence>
<organism evidence="8">
    <name type="scientific">marine sediment metagenome</name>
    <dbReference type="NCBI Taxonomy" id="412755"/>
    <lineage>
        <taxon>unclassified sequences</taxon>
        <taxon>metagenomes</taxon>
        <taxon>ecological metagenomes</taxon>
    </lineage>
</organism>
<dbReference type="EMBL" id="BARS01024811">
    <property type="protein sequence ID" value="GAG12080.1"/>
    <property type="molecule type" value="Genomic_DNA"/>
</dbReference>
<accession>X0V1U3</accession>
<comment type="caution">
    <text evidence="8">The sequence shown here is derived from an EMBL/GenBank/DDBJ whole genome shotgun (WGS) entry which is preliminary data.</text>
</comment>
<keyword evidence="5" id="KW-0030">Aminoacyl-tRNA synthetase</keyword>
<dbReference type="GO" id="GO:0004819">
    <property type="term" value="F:glutamine-tRNA ligase activity"/>
    <property type="evidence" value="ECO:0007669"/>
    <property type="project" value="TreeGrafter"/>
</dbReference>
<evidence type="ECO:0000259" key="7">
    <source>
        <dbReference type="Pfam" id="PF00749"/>
    </source>
</evidence>
<dbReference type="GO" id="GO:0005524">
    <property type="term" value="F:ATP binding"/>
    <property type="evidence" value="ECO:0007669"/>
    <property type="project" value="UniProtKB-KW"/>
</dbReference>
<dbReference type="GO" id="GO:0006425">
    <property type="term" value="P:glutaminyl-tRNA aminoacylation"/>
    <property type="evidence" value="ECO:0007669"/>
    <property type="project" value="TreeGrafter"/>
</dbReference>
<evidence type="ECO:0000256" key="1">
    <source>
        <dbReference type="ARBA" id="ARBA00022598"/>
    </source>
</evidence>
<proteinExistence type="predicted"/>
<evidence type="ECO:0000256" key="6">
    <source>
        <dbReference type="SAM" id="MobiDB-lite"/>
    </source>
</evidence>
<dbReference type="AlphaFoldDB" id="X0V1U3"/>
<evidence type="ECO:0000256" key="3">
    <source>
        <dbReference type="ARBA" id="ARBA00022840"/>
    </source>
</evidence>
<evidence type="ECO:0000256" key="2">
    <source>
        <dbReference type="ARBA" id="ARBA00022741"/>
    </source>
</evidence>
<dbReference type="PANTHER" id="PTHR43097">
    <property type="entry name" value="GLUTAMINE-TRNA LIGASE"/>
    <property type="match status" value="1"/>
</dbReference>
<dbReference type="InterPro" id="IPR050132">
    <property type="entry name" value="Gln/Glu-tRNA_Ligase"/>
</dbReference>
<gene>
    <name evidence="8" type="ORF">S01H1_39329</name>
</gene>
<reference evidence="8" key="1">
    <citation type="journal article" date="2014" name="Front. Microbiol.">
        <title>High frequency of phylogenetically diverse reductive dehalogenase-homologous genes in deep subseafloor sedimentary metagenomes.</title>
        <authorList>
            <person name="Kawai M."/>
            <person name="Futagami T."/>
            <person name="Toyoda A."/>
            <person name="Takaki Y."/>
            <person name="Nishi S."/>
            <person name="Hori S."/>
            <person name="Arai W."/>
            <person name="Tsubouchi T."/>
            <person name="Morono Y."/>
            <person name="Uchiyama I."/>
            <person name="Ito T."/>
            <person name="Fujiyama A."/>
            <person name="Inagaki F."/>
            <person name="Takami H."/>
        </authorList>
    </citation>
    <scope>NUCLEOTIDE SEQUENCE</scope>
    <source>
        <strain evidence="8">Expedition CK06-06</strain>
    </source>
</reference>
<dbReference type="InterPro" id="IPR020058">
    <property type="entry name" value="Glu/Gln-tRNA-synth_Ib_cat-dom"/>
</dbReference>
<keyword evidence="1" id="KW-0436">Ligase</keyword>
<sequence>MEDMSSKGKNKKETKSETKPDSSPTLDFIRTIIKNDLKANKNDCRVHTRFPPEPNGYLHIGHAKSICLNFGLAAEYGGLCIC</sequence>
<dbReference type="GO" id="GO:0005829">
    <property type="term" value="C:cytosol"/>
    <property type="evidence" value="ECO:0007669"/>
    <property type="project" value="TreeGrafter"/>
</dbReference>
<keyword evidence="3" id="KW-0067">ATP-binding</keyword>
<dbReference type="Pfam" id="PF00749">
    <property type="entry name" value="tRNA-synt_1c"/>
    <property type="match status" value="1"/>
</dbReference>
<evidence type="ECO:0000256" key="4">
    <source>
        <dbReference type="ARBA" id="ARBA00022917"/>
    </source>
</evidence>
<dbReference type="PANTHER" id="PTHR43097:SF5">
    <property type="entry name" value="GLUTAMATE--TRNA LIGASE"/>
    <property type="match status" value="1"/>
</dbReference>
<feature type="region of interest" description="Disordered" evidence="6">
    <location>
        <begin position="1"/>
        <end position="25"/>
    </location>
</feature>
<dbReference type="SUPFAM" id="SSF52374">
    <property type="entry name" value="Nucleotidylyl transferase"/>
    <property type="match status" value="1"/>
</dbReference>
<name>X0V1U3_9ZZZZ</name>
<keyword evidence="4" id="KW-0648">Protein biosynthesis</keyword>
<feature type="non-terminal residue" evidence="8">
    <location>
        <position position="82"/>
    </location>
</feature>